<keyword evidence="2" id="KW-0732">Signal</keyword>
<dbReference type="PANTHER" id="PTHR43248">
    <property type="entry name" value="2-SUCCINYL-6-HYDROXY-2,4-CYCLOHEXADIENE-1-CARBOXYLATE SYNTHASE"/>
    <property type="match status" value="1"/>
</dbReference>
<evidence type="ECO:0000256" key="1">
    <source>
        <dbReference type="ARBA" id="ARBA00010088"/>
    </source>
</evidence>
<dbReference type="AlphaFoldDB" id="A0A7Y0LX01"/>
<dbReference type="Proteomes" id="UP000562124">
    <property type="component" value="Unassembled WGS sequence"/>
</dbReference>
<evidence type="ECO:0000256" key="2">
    <source>
        <dbReference type="ARBA" id="ARBA00022729"/>
    </source>
</evidence>
<dbReference type="GO" id="GO:0016787">
    <property type="term" value="F:hydrolase activity"/>
    <property type="evidence" value="ECO:0007669"/>
    <property type="project" value="UniProtKB-KW"/>
</dbReference>
<comment type="similarity">
    <text evidence="1">Belongs to the peptidase S33 family.</text>
</comment>
<comment type="caution">
    <text evidence="5">The sequence shown here is derived from an EMBL/GenBank/DDBJ whole genome shotgun (WGS) entry which is preliminary data.</text>
</comment>
<dbReference type="Gene3D" id="3.40.50.1820">
    <property type="entry name" value="alpha/beta hydrolase"/>
    <property type="match status" value="1"/>
</dbReference>
<keyword evidence="6" id="KW-1185">Reference proteome</keyword>
<organism evidence="5 6">
    <name type="scientific">Cellulomonas fimi</name>
    <dbReference type="NCBI Taxonomy" id="1708"/>
    <lineage>
        <taxon>Bacteria</taxon>
        <taxon>Bacillati</taxon>
        <taxon>Actinomycetota</taxon>
        <taxon>Actinomycetes</taxon>
        <taxon>Micrococcales</taxon>
        <taxon>Cellulomonadaceae</taxon>
        <taxon>Cellulomonas</taxon>
    </lineage>
</organism>
<reference evidence="5 6" key="1">
    <citation type="submission" date="2020-04" db="EMBL/GenBank/DDBJ databases">
        <title>Sequencing and Assembly of C. fimi.</title>
        <authorList>
            <person name="Ramsey A.R."/>
        </authorList>
    </citation>
    <scope>NUCLEOTIDE SEQUENCE [LARGE SCALE GENOMIC DNA]</scope>
    <source>
        <strain evidence="5 6">SB</strain>
    </source>
</reference>
<evidence type="ECO:0000259" key="4">
    <source>
        <dbReference type="Pfam" id="PF08386"/>
    </source>
</evidence>
<keyword evidence="3 5" id="KW-0378">Hydrolase</keyword>
<feature type="domain" description="Peptidase S33 tripeptidyl aminopeptidase-like C-terminal" evidence="4">
    <location>
        <begin position="420"/>
        <end position="521"/>
    </location>
</feature>
<accession>A0A7Y0LX01</accession>
<dbReference type="PANTHER" id="PTHR43248:SF29">
    <property type="entry name" value="TRIPEPTIDYL AMINOPEPTIDASE"/>
    <property type="match status" value="1"/>
</dbReference>
<evidence type="ECO:0000256" key="3">
    <source>
        <dbReference type="ARBA" id="ARBA00022801"/>
    </source>
</evidence>
<dbReference type="EMBL" id="JABCJJ010000006">
    <property type="protein sequence ID" value="NMR19797.1"/>
    <property type="molecule type" value="Genomic_DNA"/>
</dbReference>
<dbReference type="InterPro" id="IPR029058">
    <property type="entry name" value="AB_hydrolase_fold"/>
</dbReference>
<dbReference type="SUPFAM" id="SSF53474">
    <property type="entry name" value="alpha/beta-Hydrolases"/>
    <property type="match status" value="1"/>
</dbReference>
<gene>
    <name evidence="5" type="ORF">HIR71_06100</name>
</gene>
<dbReference type="InterPro" id="IPR051601">
    <property type="entry name" value="Serine_prot/Carboxylest_S33"/>
</dbReference>
<evidence type="ECO:0000313" key="6">
    <source>
        <dbReference type="Proteomes" id="UP000562124"/>
    </source>
</evidence>
<protein>
    <submittedName>
        <fullName evidence="5">Alpha/beta hydrolase</fullName>
    </submittedName>
</protein>
<dbReference type="Pfam" id="PF08386">
    <property type="entry name" value="Abhydrolase_4"/>
    <property type="match status" value="1"/>
</dbReference>
<name>A0A7Y0LX01_CELFI</name>
<proteinExistence type="inferred from homology"/>
<evidence type="ECO:0000313" key="5">
    <source>
        <dbReference type="EMBL" id="NMR19797.1"/>
    </source>
</evidence>
<dbReference type="InterPro" id="IPR013595">
    <property type="entry name" value="Pept_S33_TAP-like_C"/>
</dbReference>
<sequence>MLPDPVSAPPRARRRGPLGARTGVVVGVLALLLAGCTSSPKNQSVVVPPEAPATGAVEPGLEPFYTQAIEWTACDGFECATAQVPLDYAEPAAGSVELALKRAPAASGTAIGSLLVNPGGPGVAGIDLVDSAVETFGEGVLANYDVVGFDPRGVGQSTPIRCLDDQAKDQLISTDVDYSTDAGVAAATAAYAALGAACAANTGPLLGHVDTVSAARDLDVLRAALGDDALTYLGYSYGTLLGATYADLFPDRVGRLVLDGALDPTVTRSELALQQAVGFENALRAYVEDCQAGSQCPLQGGVDDGLAQVEALVERARRNPLQTESGRPLTGSLAFTGIALPLYDDALWGYLTQALTAAIVEDDGSVLLQLADIYNDRNPDGSFSSNSTEAFVAINCLDSASSADLAEMRAEAAEIEAAAPTVGAFFGYGGVTCAAWPYPPTGEPGPTTAEGAPPILVIGTTNDPATPYAWSEALAEQLSSGVLLTYEGEGHTAYGRSNDCILDAVDQFLLAGEVPADGTRC</sequence>